<accession>L7EDZ7</accession>
<comment type="caution">
    <text evidence="1">The sequence shown here is derived from an EMBL/GenBank/DDBJ whole genome shotgun (WGS) entry which is preliminary data.</text>
</comment>
<name>L7EDZ7_MICAE</name>
<reference evidence="1 2" key="1">
    <citation type="journal article" date="2013" name="Genome Announc.">
        <title>Whole-Genome Sequence of Microcystis aeruginosa TAIHU98, a Nontoxic Bloom-Forming Strain Isolated from Taihu Lake, China.</title>
        <authorList>
            <person name="Yang C."/>
            <person name="Zhang W."/>
            <person name="Ren M."/>
            <person name="Song L."/>
            <person name="Li T."/>
            <person name="Zhao J."/>
        </authorList>
    </citation>
    <scope>NUCLEOTIDE SEQUENCE [LARGE SCALE GENOMIC DNA]</scope>
    <source>
        <strain evidence="1 2">TAIHU98</strain>
    </source>
</reference>
<proteinExistence type="predicted"/>
<dbReference type="EMBL" id="ANKQ01000001">
    <property type="protein sequence ID" value="ELP56948.1"/>
    <property type="molecule type" value="Genomic_DNA"/>
</dbReference>
<organism evidence="1 2">
    <name type="scientific">Microcystis aeruginosa TAIHU98</name>
    <dbReference type="NCBI Taxonomy" id="1134457"/>
    <lineage>
        <taxon>Bacteria</taxon>
        <taxon>Bacillati</taxon>
        <taxon>Cyanobacteriota</taxon>
        <taxon>Cyanophyceae</taxon>
        <taxon>Oscillatoriophycideae</taxon>
        <taxon>Chroococcales</taxon>
        <taxon>Microcystaceae</taxon>
        <taxon>Microcystis</taxon>
    </lineage>
</organism>
<gene>
    <name evidence="1" type="ORF">O53_1560</name>
</gene>
<dbReference type="PATRIC" id="fig|1134457.3.peg.801"/>
<evidence type="ECO:0000313" key="1">
    <source>
        <dbReference type="EMBL" id="ELP56948.1"/>
    </source>
</evidence>
<dbReference type="AlphaFoldDB" id="L7EDZ7"/>
<dbReference type="Proteomes" id="UP000010932">
    <property type="component" value="Unassembled WGS sequence"/>
</dbReference>
<sequence length="63" mass="6967">MPGTFGFQKSLEVLSNKVFRFIQQTLPKAKTSSSSPVVRFSPFCRIAPSSSSKKLALAQLYDL</sequence>
<evidence type="ECO:0000313" key="2">
    <source>
        <dbReference type="Proteomes" id="UP000010932"/>
    </source>
</evidence>
<protein>
    <submittedName>
        <fullName evidence="1">Uncharacterized protein</fullName>
    </submittedName>
</protein>